<name>A0ABW2M7I1_9ACTN</name>
<accession>A0ABW2M7I1</accession>
<dbReference type="EMBL" id="JBHTCK010000001">
    <property type="protein sequence ID" value="MFC7349547.1"/>
    <property type="molecule type" value="Genomic_DNA"/>
</dbReference>
<comment type="caution">
    <text evidence="2">The sequence shown here is derived from an EMBL/GenBank/DDBJ whole genome shotgun (WGS) entry which is preliminary data.</text>
</comment>
<dbReference type="Proteomes" id="UP001596509">
    <property type="component" value="Unassembled WGS sequence"/>
</dbReference>
<protein>
    <submittedName>
        <fullName evidence="2">Uncharacterized protein</fullName>
    </submittedName>
</protein>
<organism evidence="2 3">
    <name type="scientific">Streptomyces caviscabies</name>
    <dbReference type="NCBI Taxonomy" id="90079"/>
    <lineage>
        <taxon>Bacteria</taxon>
        <taxon>Bacillati</taxon>
        <taxon>Actinomycetota</taxon>
        <taxon>Actinomycetes</taxon>
        <taxon>Kitasatosporales</taxon>
        <taxon>Streptomycetaceae</taxon>
        <taxon>Streptomyces</taxon>
    </lineage>
</organism>
<evidence type="ECO:0000313" key="2">
    <source>
        <dbReference type="EMBL" id="MFC7349547.1"/>
    </source>
</evidence>
<proteinExistence type="predicted"/>
<feature type="region of interest" description="Disordered" evidence="1">
    <location>
        <begin position="1"/>
        <end position="23"/>
    </location>
</feature>
<evidence type="ECO:0000313" key="3">
    <source>
        <dbReference type="Proteomes" id="UP001596509"/>
    </source>
</evidence>
<keyword evidence="3" id="KW-1185">Reference proteome</keyword>
<reference evidence="3" key="1">
    <citation type="journal article" date="2019" name="Int. J. Syst. Evol. Microbiol.">
        <title>The Global Catalogue of Microorganisms (GCM) 10K type strain sequencing project: providing services to taxonomists for standard genome sequencing and annotation.</title>
        <authorList>
            <consortium name="The Broad Institute Genomics Platform"/>
            <consortium name="The Broad Institute Genome Sequencing Center for Infectious Disease"/>
            <person name="Wu L."/>
            <person name="Ma J."/>
        </authorList>
    </citation>
    <scope>NUCLEOTIDE SEQUENCE [LARGE SCALE GENOMIC DNA]</scope>
    <source>
        <strain evidence="3">ICMP 19430</strain>
    </source>
</reference>
<sequence>MGRAKHVPHLDTVQDGLSPKTSHPDYVSVAPEWFWDESDPRAPFGTDDGHDTLTTLRAHFIQGGGDEHVPGCVAGLIADWGLVPETVWDSSADEIVAWLGADENHVRFLHGEIDAYIAAACGQFKTSGWIHPALRFWSERALMLLEHVLGPWERETFGAGASGYDEKLAATRAVIQAAPEPPRRMQLRIYRAVGG</sequence>
<dbReference type="RefSeq" id="WP_249625659.1">
    <property type="nucleotide sequence ID" value="NZ_JBHTCK010000001.1"/>
</dbReference>
<evidence type="ECO:0000256" key="1">
    <source>
        <dbReference type="SAM" id="MobiDB-lite"/>
    </source>
</evidence>
<gene>
    <name evidence="2" type="ORF">ACFQW9_02750</name>
</gene>